<gene>
    <name evidence="6" type="ORF">RM50_05885</name>
</gene>
<reference evidence="6 7" key="1">
    <citation type="submission" date="2014-12" db="EMBL/GenBank/DDBJ databases">
        <title>Genome sequencing of Arthrobacter phenanthrenivorans SWC37.</title>
        <authorList>
            <person name="Tan P.W."/>
            <person name="Chan K.-G."/>
        </authorList>
    </citation>
    <scope>NUCLEOTIDE SEQUENCE [LARGE SCALE GENOMIC DNA]</scope>
    <source>
        <strain evidence="6 7">SWC37</strain>
    </source>
</reference>
<evidence type="ECO:0000259" key="5">
    <source>
        <dbReference type="Pfam" id="PF22725"/>
    </source>
</evidence>
<evidence type="ECO:0000256" key="1">
    <source>
        <dbReference type="ARBA" id="ARBA00010928"/>
    </source>
</evidence>
<dbReference type="RefSeq" id="WP_043450862.1">
    <property type="nucleotide sequence ID" value="NZ_JWTB01000011.1"/>
</dbReference>
<dbReference type="InterPro" id="IPR051317">
    <property type="entry name" value="Gfo/Idh/MocA_oxidoreduct"/>
</dbReference>
<feature type="domain" description="GFO/IDH/MocA-like oxidoreductase" evidence="5">
    <location>
        <begin position="140"/>
        <end position="260"/>
    </location>
</feature>
<dbReference type="InterPro" id="IPR000683">
    <property type="entry name" value="Gfo/Idh/MocA-like_OxRdtase_N"/>
</dbReference>
<dbReference type="GO" id="GO:0016491">
    <property type="term" value="F:oxidoreductase activity"/>
    <property type="evidence" value="ECO:0007669"/>
    <property type="project" value="UniProtKB-KW"/>
</dbReference>
<accession>A0A0B4ENC7</accession>
<dbReference type="AlphaFoldDB" id="A0A0B4ENC7"/>
<dbReference type="Pfam" id="PF22725">
    <property type="entry name" value="GFO_IDH_MocA_C3"/>
    <property type="match status" value="1"/>
</dbReference>
<keyword evidence="3" id="KW-0520">NAD</keyword>
<dbReference type="Gene3D" id="3.40.50.720">
    <property type="entry name" value="NAD(P)-binding Rossmann-like Domain"/>
    <property type="match status" value="1"/>
</dbReference>
<evidence type="ECO:0000313" key="7">
    <source>
        <dbReference type="Proteomes" id="UP000031196"/>
    </source>
</evidence>
<dbReference type="Proteomes" id="UP000031196">
    <property type="component" value="Unassembled WGS sequence"/>
</dbReference>
<dbReference type="SUPFAM" id="SSF55347">
    <property type="entry name" value="Glyceraldehyde-3-phosphate dehydrogenase-like, C-terminal domain"/>
    <property type="match status" value="1"/>
</dbReference>
<dbReference type="SUPFAM" id="SSF51735">
    <property type="entry name" value="NAD(P)-binding Rossmann-fold domains"/>
    <property type="match status" value="1"/>
</dbReference>
<evidence type="ECO:0000313" key="6">
    <source>
        <dbReference type="EMBL" id="KIC68208.1"/>
    </source>
</evidence>
<evidence type="ECO:0000259" key="4">
    <source>
        <dbReference type="Pfam" id="PF01408"/>
    </source>
</evidence>
<dbReference type="PANTHER" id="PTHR43708:SF5">
    <property type="entry name" value="CONSERVED EXPRESSED OXIDOREDUCTASE (EUROFUNG)-RELATED"/>
    <property type="match status" value="1"/>
</dbReference>
<protein>
    <submittedName>
        <fullName evidence="6">Oxidoreductase</fullName>
    </submittedName>
</protein>
<comment type="caution">
    <text evidence="6">The sequence shown here is derived from an EMBL/GenBank/DDBJ whole genome shotgun (WGS) entry which is preliminary data.</text>
</comment>
<dbReference type="PANTHER" id="PTHR43708">
    <property type="entry name" value="CONSERVED EXPRESSED OXIDOREDUCTASE (EUROFUNG)"/>
    <property type="match status" value="1"/>
</dbReference>
<name>A0A0B4ENC7_PSEPS</name>
<organism evidence="6 7">
    <name type="scientific">Pseudarthrobacter phenanthrenivorans</name>
    <name type="common">Arthrobacter phenanthrenivorans</name>
    <dbReference type="NCBI Taxonomy" id="361575"/>
    <lineage>
        <taxon>Bacteria</taxon>
        <taxon>Bacillati</taxon>
        <taxon>Actinomycetota</taxon>
        <taxon>Actinomycetes</taxon>
        <taxon>Micrococcales</taxon>
        <taxon>Micrococcaceae</taxon>
        <taxon>Pseudarthrobacter</taxon>
    </lineage>
</organism>
<dbReference type="GO" id="GO:0000166">
    <property type="term" value="F:nucleotide binding"/>
    <property type="evidence" value="ECO:0007669"/>
    <property type="project" value="InterPro"/>
</dbReference>
<keyword evidence="2" id="KW-0560">Oxidoreductase</keyword>
<feature type="domain" description="Gfo/Idh/MocA-like oxidoreductase N-terminal" evidence="4">
    <location>
        <begin position="11"/>
        <end position="132"/>
    </location>
</feature>
<proteinExistence type="inferred from homology"/>
<dbReference type="InterPro" id="IPR055170">
    <property type="entry name" value="GFO_IDH_MocA-like_dom"/>
</dbReference>
<dbReference type="EMBL" id="JWTB01000011">
    <property type="protein sequence ID" value="KIC68208.1"/>
    <property type="molecule type" value="Genomic_DNA"/>
</dbReference>
<dbReference type="InterPro" id="IPR036291">
    <property type="entry name" value="NAD(P)-bd_dom_sf"/>
</dbReference>
<evidence type="ECO:0000256" key="2">
    <source>
        <dbReference type="ARBA" id="ARBA00023002"/>
    </source>
</evidence>
<dbReference type="OrthoDB" id="256869at2"/>
<sequence>MTGTEQDPRTIRTAVVGYGLAGSVFHAPLLAANPNYSVDMVATSDAGRQAAASSRLPGAEVVRDGAAVLGRATDLDLVVLATPPATHYRLAKAALEAGLDVVVDKPFTVTSAEGRELVDLARQLGRVLTVFHNRRWDGDFLTLRKLLAAQALGSVTRFESRFERWSPAISKAWKARATAADGGGVLFDLGSHLIDQALQLFGPATVMHAELAAHRSDERADDDVFLALRHKSGVISHLAMNVLCPQEAPRFRVLGSIGGFTKNGVDPQEPYLAAGGSPLDGEYGVEAPEWAGLLGRDGHLDRLPTERGSYPEFYRMLAAKILDGGAESSLPLPVDPGDAVEVLRIIESAREKATLGP</sequence>
<comment type="similarity">
    <text evidence="1">Belongs to the Gfo/Idh/MocA family.</text>
</comment>
<evidence type="ECO:0000256" key="3">
    <source>
        <dbReference type="ARBA" id="ARBA00023027"/>
    </source>
</evidence>
<dbReference type="Gene3D" id="3.30.360.10">
    <property type="entry name" value="Dihydrodipicolinate Reductase, domain 2"/>
    <property type="match status" value="1"/>
</dbReference>
<dbReference type="Pfam" id="PF01408">
    <property type="entry name" value="GFO_IDH_MocA"/>
    <property type="match status" value="1"/>
</dbReference>